<sequence>MDWNLFCWHTKSKQPILKRKTAYFATQNRRFCNSKLSFIIGYETAKKVISDFSPPNSIIFLFATSHSHSLLACHLYRQHGGKEQ</sequence>
<gene>
    <name evidence="1" type="ORF">NCTC11157_00502</name>
</gene>
<dbReference type="AlphaFoldDB" id="A0A379DWB5"/>
<accession>A0A379DWB5</accession>
<name>A0A379DWB5_9BACT</name>
<protein>
    <submittedName>
        <fullName evidence="1">Uncharacterized protein</fullName>
    </submittedName>
</protein>
<proteinExistence type="predicted"/>
<reference evidence="1 2" key="1">
    <citation type="submission" date="2018-06" db="EMBL/GenBank/DDBJ databases">
        <authorList>
            <consortium name="Pathogen Informatics"/>
            <person name="Doyle S."/>
        </authorList>
    </citation>
    <scope>NUCLEOTIDE SEQUENCE [LARGE SCALE GENOMIC DNA]</scope>
    <source>
        <strain evidence="1 2">NCTC11157</strain>
    </source>
</reference>
<dbReference type="Proteomes" id="UP000254072">
    <property type="component" value="Unassembled WGS sequence"/>
</dbReference>
<evidence type="ECO:0000313" key="2">
    <source>
        <dbReference type="Proteomes" id="UP000254072"/>
    </source>
</evidence>
<organism evidence="1 2">
    <name type="scientific">Prevotella disiens</name>
    <dbReference type="NCBI Taxonomy" id="28130"/>
    <lineage>
        <taxon>Bacteria</taxon>
        <taxon>Pseudomonadati</taxon>
        <taxon>Bacteroidota</taxon>
        <taxon>Bacteroidia</taxon>
        <taxon>Bacteroidales</taxon>
        <taxon>Prevotellaceae</taxon>
        <taxon>Prevotella</taxon>
    </lineage>
</organism>
<evidence type="ECO:0000313" key="1">
    <source>
        <dbReference type="EMBL" id="SUB84788.1"/>
    </source>
</evidence>
<dbReference type="EMBL" id="UGTL01000001">
    <property type="protein sequence ID" value="SUB84788.1"/>
    <property type="molecule type" value="Genomic_DNA"/>
</dbReference>